<dbReference type="KEGG" id="mesg:MLAUSG7_0888"/>
<gene>
    <name evidence="2" type="ORF">MLAUSG7_0888</name>
</gene>
<evidence type="ECO:0000313" key="3">
    <source>
        <dbReference type="Proteomes" id="UP000679213"/>
    </source>
</evidence>
<keyword evidence="3" id="KW-1185">Reference proteome</keyword>
<evidence type="ECO:0000256" key="1">
    <source>
        <dbReference type="SAM" id="Phobius"/>
    </source>
</evidence>
<proteinExistence type="predicted"/>
<dbReference type="EMBL" id="LR792632">
    <property type="protein sequence ID" value="CAB3288766.1"/>
    <property type="molecule type" value="Genomic_DNA"/>
</dbReference>
<name>A0A8D6PWQ6_9EURY</name>
<keyword evidence="1" id="KW-1133">Transmembrane helix</keyword>
<accession>A0A8D6PWQ6</accession>
<evidence type="ECO:0000313" key="2">
    <source>
        <dbReference type="EMBL" id="CAB3288766.1"/>
    </source>
</evidence>
<reference evidence="2 3" key="1">
    <citation type="submission" date="2020-04" db="EMBL/GenBank/DDBJ databases">
        <authorList>
            <consortium name="Genoscope - CEA"/>
            <person name="William W."/>
        </authorList>
    </citation>
    <scope>NUCLEOTIDE SEQUENCE [LARGE SCALE GENOMIC DNA]</scope>
    <source>
        <strain evidence="2 3">SG7</strain>
    </source>
</reference>
<keyword evidence="1" id="KW-0812">Transmembrane</keyword>
<protein>
    <submittedName>
        <fullName evidence="2">Uncharacterized protein</fullName>
    </submittedName>
</protein>
<dbReference type="AlphaFoldDB" id="A0A8D6PWQ6"/>
<organism evidence="2 3">
    <name type="scientific">Methanocaldococcus lauensis</name>
    <dbReference type="NCBI Taxonomy" id="2546128"/>
    <lineage>
        <taxon>Archaea</taxon>
        <taxon>Methanobacteriati</taxon>
        <taxon>Methanobacteriota</taxon>
        <taxon>Methanomada group</taxon>
        <taxon>Methanococci</taxon>
        <taxon>Methanococcales</taxon>
        <taxon>Methanocaldococcaceae</taxon>
        <taxon>Methanocaldococcus</taxon>
    </lineage>
</organism>
<feature type="transmembrane region" description="Helical" evidence="1">
    <location>
        <begin position="25"/>
        <end position="46"/>
    </location>
</feature>
<sequence>MGCETPTIYPEIKDNIVIINIRKHILIFLSIISHISIYISNFSNIMCMF</sequence>
<dbReference type="Proteomes" id="UP000679213">
    <property type="component" value="Chromosome I"/>
</dbReference>
<keyword evidence="1" id="KW-0472">Membrane</keyword>